<dbReference type="PANTHER" id="PTHR20982">
    <property type="entry name" value="RIBOSOME RECYCLING FACTOR"/>
    <property type="match status" value="1"/>
</dbReference>
<evidence type="ECO:0000313" key="6">
    <source>
        <dbReference type="EMBL" id="MDR6166293.1"/>
    </source>
</evidence>
<dbReference type="NCBIfam" id="TIGR00496">
    <property type="entry name" value="frr"/>
    <property type="match status" value="1"/>
</dbReference>
<evidence type="ECO:0000256" key="1">
    <source>
        <dbReference type="ARBA" id="ARBA00005912"/>
    </source>
</evidence>
<comment type="subcellular location">
    <subcellularLocation>
        <location evidence="3">Cytoplasm</location>
    </subcellularLocation>
</comment>
<evidence type="ECO:0000256" key="2">
    <source>
        <dbReference type="ARBA" id="ARBA00022917"/>
    </source>
</evidence>
<feature type="domain" description="Ribosome recycling factor" evidence="5">
    <location>
        <begin position="31"/>
        <end position="192"/>
    </location>
</feature>
<sequence length="194" mass="21807">MTGRTDEWSDVIPEILADTKARMERAVEAAKEDFSTVRTGRANTALFQKILVDYYGSPTPLAQLASLNTPEARTIIVTPYDKSALKAIEQAIRDTPNLGVNPTNDGNIVRVTMPELTEERRKEYVKLVRSKGEDHKVHLRGIRRKSKDELDGLKSEVGEDELVRAEKELDGLTRAHVDLIDDALKRKEAELLEV</sequence>
<dbReference type="PANTHER" id="PTHR20982:SF3">
    <property type="entry name" value="MITOCHONDRIAL RIBOSOME RECYCLING FACTOR PSEUDO 1"/>
    <property type="match status" value="1"/>
</dbReference>
<keyword evidence="4" id="KW-0175">Coiled coil</keyword>
<reference evidence="6 7" key="1">
    <citation type="submission" date="2023-08" db="EMBL/GenBank/DDBJ databases">
        <title>Functional and genomic diversity of the sorghum phyllosphere microbiome.</title>
        <authorList>
            <person name="Shade A."/>
        </authorList>
    </citation>
    <scope>NUCLEOTIDE SEQUENCE [LARGE SCALE GENOMIC DNA]</scope>
    <source>
        <strain evidence="6 7">SORGH_AS_0919</strain>
    </source>
</reference>
<dbReference type="SUPFAM" id="SSF55194">
    <property type="entry name" value="Ribosome recycling factor, RRF"/>
    <property type="match status" value="1"/>
</dbReference>
<keyword evidence="3" id="KW-0963">Cytoplasm</keyword>
<dbReference type="Gene3D" id="3.30.1360.40">
    <property type="match status" value="1"/>
</dbReference>
<dbReference type="InterPro" id="IPR023584">
    <property type="entry name" value="Ribosome_recyc_fac_dom"/>
</dbReference>
<evidence type="ECO:0000256" key="4">
    <source>
        <dbReference type="SAM" id="Coils"/>
    </source>
</evidence>
<dbReference type="EMBL" id="JAVIZA010000001">
    <property type="protein sequence ID" value="MDR6166293.1"/>
    <property type="molecule type" value="Genomic_DNA"/>
</dbReference>
<comment type="similarity">
    <text evidence="1 3">Belongs to the RRF family.</text>
</comment>
<feature type="coiled-coil region" evidence="4">
    <location>
        <begin position="155"/>
        <end position="182"/>
    </location>
</feature>
<dbReference type="Pfam" id="PF01765">
    <property type="entry name" value="RRF"/>
    <property type="match status" value="1"/>
</dbReference>
<accession>A0ABU1HZJ7</accession>
<proteinExistence type="inferred from homology"/>
<keyword evidence="2 3" id="KW-0648">Protein biosynthesis</keyword>
<gene>
    <name evidence="3" type="primary">frr</name>
    <name evidence="6" type="ORF">QE367_000497</name>
</gene>
<protein>
    <recommendedName>
        <fullName evidence="3">Ribosome-recycling factor</fullName>
        <shortName evidence="3">RRF</shortName>
    </recommendedName>
    <alternativeName>
        <fullName evidence="3">Ribosome-releasing factor</fullName>
    </alternativeName>
</protein>
<dbReference type="Proteomes" id="UP001260188">
    <property type="component" value="Unassembled WGS sequence"/>
</dbReference>
<evidence type="ECO:0000256" key="3">
    <source>
        <dbReference type="HAMAP-Rule" id="MF_00040"/>
    </source>
</evidence>
<dbReference type="Gene3D" id="1.10.132.20">
    <property type="entry name" value="Ribosome-recycling factor"/>
    <property type="match status" value="1"/>
</dbReference>
<dbReference type="InterPro" id="IPR002661">
    <property type="entry name" value="Ribosome_recyc_fac"/>
</dbReference>
<keyword evidence="7" id="KW-1185">Reference proteome</keyword>
<comment type="caution">
    <text evidence="6">The sequence shown here is derived from an EMBL/GenBank/DDBJ whole genome shotgun (WGS) entry which is preliminary data.</text>
</comment>
<organism evidence="6 7">
    <name type="scientific">Microbacterium paludicola</name>
    <dbReference type="NCBI Taxonomy" id="300019"/>
    <lineage>
        <taxon>Bacteria</taxon>
        <taxon>Bacillati</taxon>
        <taxon>Actinomycetota</taxon>
        <taxon>Actinomycetes</taxon>
        <taxon>Micrococcales</taxon>
        <taxon>Microbacteriaceae</taxon>
        <taxon>Microbacterium</taxon>
    </lineage>
</organism>
<dbReference type="HAMAP" id="MF_00040">
    <property type="entry name" value="RRF"/>
    <property type="match status" value="1"/>
</dbReference>
<dbReference type="CDD" id="cd00520">
    <property type="entry name" value="RRF"/>
    <property type="match status" value="1"/>
</dbReference>
<evidence type="ECO:0000259" key="5">
    <source>
        <dbReference type="Pfam" id="PF01765"/>
    </source>
</evidence>
<dbReference type="InterPro" id="IPR036191">
    <property type="entry name" value="RRF_sf"/>
</dbReference>
<evidence type="ECO:0000313" key="7">
    <source>
        <dbReference type="Proteomes" id="UP001260188"/>
    </source>
</evidence>
<comment type="function">
    <text evidence="3">Responsible for the release of ribosomes from messenger RNA at the termination of protein biosynthesis. May increase the efficiency of translation by recycling ribosomes from one round of translation to another.</text>
</comment>
<name>A0ABU1HZJ7_9MICO</name>